<evidence type="ECO:0000256" key="1">
    <source>
        <dbReference type="ARBA" id="ARBA00005568"/>
    </source>
</evidence>
<dbReference type="OrthoDB" id="9802624at2"/>
<dbReference type="EMBL" id="FNBW01000011">
    <property type="protein sequence ID" value="SDG17650.1"/>
    <property type="molecule type" value="Genomic_DNA"/>
</dbReference>
<dbReference type="Gene3D" id="3.20.20.60">
    <property type="entry name" value="Phosphoenolpyruvate-binding domains"/>
    <property type="match status" value="1"/>
</dbReference>
<evidence type="ECO:0000256" key="2">
    <source>
        <dbReference type="ARBA" id="ARBA00022723"/>
    </source>
</evidence>
<proteinExistence type="inferred from homology"/>
<comment type="similarity">
    <text evidence="1">Belongs to the HpcH/HpaI aldolase family.</text>
</comment>
<dbReference type="PANTHER" id="PTHR30502">
    <property type="entry name" value="2-KETO-3-DEOXY-L-RHAMNONATE ALDOLASE"/>
    <property type="match status" value="1"/>
</dbReference>
<gene>
    <name evidence="5" type="ORF">SAMN05660686_03621</name>
</gene>
<dbReference type="RefSeq" id="WP_093152503.1">
    <property type="nucleotide sequence ID" value="NZ_FNBW01000011.1"/>
</dbReference>
<accession>A0A8G2BK94</accession>
<sequence length="260" mass="27745">MIEIRNHALERLRAGELSLGVGLRQARTVDIGKAMKTAGFDWLFIDMEHNAMDVDMAVQISIAAQDAGITPIVRVPGFQHFHATRVLDGGAQGIVVPHVDDPETAAQMVSNVRYPPLGHRSVTGALPQLNFVSHPMAETAEAVNRETLLVLMLETPTAIANADAIAAVPGVDALLIGTSDLTMEMGIPGQFDHPDVIAAYDTMIAACRRHGKHPGMGGVYDPAVMQRYISMGARLILSGNDFAFLMAGARAQASAVRAMS</sequence>
<comment type="caution">
    <text evidence="5">The sequence shown here is derived from an EMBL/GenBank/DDBJ whole genome shotgun (WGS) entry which is preliminary data.</text>
</comment>
<reference evidence="5 6" key="1">
    <citation type="submission" date="2016-10" db="EMBL/GenBank/DDBJ databases">
        <authorList>
            <person name="Varghese N."/>
            <person name="Submissions S."/>
        </authorList>
    </citation>
    <scope>NUCLEOTIDE SEQUENCE [LARGE SCALE GENOMIC DNA]</scope>
    <source>
        <strain evidence="5 6">DSM 18839</strain>
    </source>
</reference>
<dbReference type="InterPro" id="IPR040442">
    <property type="entry name" value="Pyrv_kinase-like_dom_sf"/>
</dbReference>
<evidence type="ECO:0000256" key="3">
    <source>
        <dbReference type="ARBA" id="ARBA00023239"/>
    </source>
</evidence>
<dbReference type="Pfam" id="PF03328">
    <property type="entry name" value="HpcH_HpaI"/>
    <property type="match status" value="1"/>
</dbReference>
<dbReference type="GO" id="GO:0005737">
    <property type="term" value="C:cytoplasm"/>
    <property type="evidence" value="ECO:0007669"/>
    <property type="project" value="TreeGrafter"/>
</dbReference>
<dbReference type="GO" id="GO:0046872">
    <property type="term" value="F:metal ion binding"/>
    <property type="evidence" value="ECO:0007669"/>
    <property type="project" value="UniProtKB-KW"/>
</dbReference>
<keyword evidence="6" id="KW-1185">Reference proteome</keyword>
<dbReference type="InterPro" id="IPR050251">
    <property type="entry name" value="HpcH-HpaI_aldolase"/>
</dbReference>
<dbReference type="Proteomes" id="UP000198615">
    <property type="component" value="Unassembled WGS sequence"/>
</dbReference>
<feature type="domain" description="HpcH/HpaI aldolase/citrate lyase" evidence="4">
    <location>
        <begin position="33"/>
        <end position="212"/>
    </location>
</feature>
<evidence type="ECO:0000313" key="5">
    <source>
        <dbReference type="EMBL" id="SDG17650.1"/>
    </source>
</evidence>
<evidence type="ECO:0000259" key="4">
    <source>
        <dbReference type="Pfam" id="PF03328"/>
    </source>
</evidence>
<organism evidence="5 6">
    <name type="scientific">Thalassobaculum litoreum DSM 18839</name>
    <dbReference type="NCBI Taxonomy" id="1123362"/>
    <lineage>
        <taxon>Bacteria</taxon>
        <taxon>Pseudomonadati</taxon>
        <taxon>Pseudomonadota</taxon>
        <taxon>Alphaproteobacteria</taxon>
        <taxon>Rhodospirillales</taxon>
        <taxon>Thalassobaculaceae</taxon>
        <taxon>Thalassobaculum</taxon>
    </lineage>
</organism>
<dbReference type="SUPFAM" id="SSF51621">
    <property type="entry name" value="Phosphoenolpyruvate/pyruvate domain"/>
    <property type="match status" value="1"/>
</dbReference>
<dbReference type="AlphaFoldDB" id="A0A8G2BK94"/>
<keyword evidence="2" id="KW-0479">Metal-binding</keyword>
<dbReference type="InterPro" id="IPR005000">
    <property type="entry name" value="Aldolase/citrate-lyase_domain"/>
</dbReference>
<keyword evidence="3" id="KW-0456">Lyase</keyword>
<evidence type="ECO:0000313" key="6">
    <source>
        <dbReference type="Proteomes" id="UP000198615"/>
    </source>
</evidence>
<dbReference type="PANTHER" id="PTHR30502:SF0">
    <property type="entry name" value="PHOSPHOENOLPYRUVATE CARBOXYLASE FAMILY PROTEIN"/>
    <property type="match status" value="1"/>
</dbReference>
<dbReference type="GO" id="GO:0016832">
    <property type="term" value="F:aldehyde-lyase activity"/>
    <property type="evidence" value="ECO:0007669"/>
    <property type="project" value="TreeGrafter"/>
</dbReference>
<dbReference type="InterPro" id="IPR015813">
    <property type="entry name" value="Pyrv/PenolPyrv_kinase-like_dom"/>
</dbReference>
<name>A0A8G2BK94_9PROT</name>
<protein>
    <submittedName>
        <fullName evidence="5">2-keto-3-deoxy-L-rhamnonate aldolase RhmA</fullName>
    </submittedName>
</protein>